<dbReference type="AlphaFoldDB" id="A0A9D5BSK2"/>
<evidence type="ECO:0000313" key="2">
    <source>
        <dbReference type="Proteomes" id="UP001085076"/>
    </source>
</evidence>
<organism evidence="1 2">
    <name type="scientific">Dioscorea zingiberensis</name>
    <dbReference type="NCBI Taxonomy" id="325984"/>
    <lineage>
        <taxon>Eukaryota</taxon>
        <taxon>Viridiplantae</taxon>
        <taxon>Streptophyta</taxon>
        <taxon>Embryophyta</taxon>
        <taxon>Tracheophyta</taxon>
        <taxon>Spermatophyta</taxon>
        <taxon>Magnoliopsida</taxon>
        <taxon>Liliopsida</taxon>
        <taxon>Dioscoreales</taxon>
        <taxon>Dioscoreaceae</taxon>
        <taxon>Dioscorea</taxon>
    </lineage>
</organism>
<proteinExistence type="predicted"/>
<reference evidence="1 2" key="1">
    <citation type="journal article" date="2022" name="Hortic Res">
        <title>The genome of Dioscorea zingiberensis sheds light on the biosynthesis, origin and evolution of the medicinally important diosgenin saponins.</title>
        <authorList>
            <person name="Li Y."/>
            <person name="Tan C."/>
            <person name="Li Z."/>
            <person name="Guo J."/>
            <person name="Li S."/>
            <person name="Chen X."/>
            <person name="Wang C."/>
            <person name="Dai X."/>
            <person name="Yang H."/>
            <person name="Song W."/>
            <person name="Hou L."/>
            <person name="Xu J."/>
            <person name="Tong Z."/>
            <person name="Xu A."/>
            <person name="Yuan X."/>
            <person name="Wang W."/>
            <person name="Yang Q."/>
            <person name="Chen L."/>
            <person name="Sun Z."/>
            <person name="Wang K."/>
            <person name="Pan B."/>
            <person name="Chen J."/>
            <person name="Bao Y."/>
            <person name="Liu F."/>
            <person name="Qi X."/>
            <person name="Gang D.R."/>
            <person name="Wen J."/>
            <person name="Li J."/>
        </authorList>
    </citation>
    <scope>NUCLEOTIDE SEQUENCE [LARGE SCALE GENOMIC DNA]</scope>
    <source>
        <strain evidence="1">Dzin_1.0</strain>
    </source>
</reference>
<keyword evidence="2" id="KW-1185">Reference proteome</keyword>
<dbReference type="OrthoDB" id="1681423at2759"/>
<name>A0A9D5BSK2_9LILI</name>
<evidence type="ECO:0000313" key="1">
    <source>
        <dbReference type="EMBL" id="KAJ0959840.1"/>
    </source>
</evidence>
<dbReference type="EMBL" id="JAGGNH010000155">
    <property type="protein sequence ID" value="KAJ0959840.1"/>
    <property type="molecule type" value="Genomic_DNA"/>
</dbReference>
<sequence length="323" mass="35540">MSEDGSISTSHALEAIEYKSFESNQQELVTIHADQSVEVGSGSLPGSKDCLGPSFTSDFERGCPVTEQKACEELLKSLEEQFETKDREEVENGFTNITQIASYDLVGLENNCNVELPTEVNLIDSSKSEPEAFLVSNSQLEVPEPKDKCIILKEEIRLKGKELENGEKSIILTKSNLVYSQGWNQNLTVTNQKKILYLEMRLFKASMTPIPEVKQENSGEFLATENPTIDFTSWIAEALVSMNNLEAEMLGQQVTQHNEAHQAEAAAAAESKTLAEVETSSVSVSSGSETLEFVGRSSTVSTESDPDNLNIVHAQIQNLELQP</sequence>
<protein>
    <submittedName>
        <fullName evidence="1">Uncharacterized protein</fullName>
    </submittedName>
</protein>
<accession>A0A9D5BSK2</accession>
<comment type="caution">
    <text evidence="1">The sequence shown here is derived from an EMBL/GenBank/DDBJ whole genome shotgun (WGS) entry which is preliminary data.</text>
</comment>
<gene>
    <name evidence="1" type="ORF">J5N97_000463</name>
</gene>
<dbReference type="Proteomes" id="UP001085076">
    <property type="component" value="Unassembled WGS sequence"/>
</dbReference>